<evidence type="ECO:0000313" key="3">
    <source>
        <dbReference type="Proteomes" id="UP000007329"/>
    </source>
</evidence>
<accession>J9WK64</accession>
<feature type="region of interest" description="Disordered" evidence="1">
    <location>
        <begin position="31"/>
        <end position="74"/>
    </location>
</feature>
<protein>
    <submittedName>
        <fullName evidence="2">Uncharacterized protein</fullName>
    </submittedName>
</protein>
<reference evidence="2 3" key="1">
    <citation type="journal article" date="2007" name="PLoS ONE">
        <title>Molecular analysis of a leprosy immunotherapeutic bacillus provides insights into Mycobacterium evolution.</title>
        <authorList>
            <person name="Ahmed N."/>
            <person name="Saini V."/>
            <person name="Raghuvanshi S."/>
            <person name="Khurana J.P."/>
            <person name="Tyagi A.K."/>
            <person name="Tyagi A.K."/>
            <person name="Hasnain S.E."/>
        </authorList>
    </citation>
    <scope>NUCLEOTIDE SEQUENCE [LARGE SCALE GENOMIC DNA]</scope>
    <source>
        <strain evidence="2">MTCC 9506</strain>
    </source>
</reference>
<reference evidence="2 3" key="2">
    <citation type="journal article" date="2012" name="Nucleic Acids Res.">
        <title>Massive gene acquisitions in Mycobacterium indicus pranii provide a perspective on mycobacterial evolution.</title>
        <authorList>
            <person name="Saini V."/>
            <person name="Raghuvanshi S."/>
            <person name="Khurana J.P."/>
            <person name="Ahmed N."/>
            <person name="Hasnain S.E."/>
            <person name="Tyagi A.K."/>
            <person name="Tyagi A.K."/>
        </authorList>
    </citation>
    <scope>NUCLEOTIDE SEQUENCE [LARGE SCALE GENOMIC DNA]</scope>
    <source>
        <strain evidence="3">DSM 45239 / MTCC 9506</strain>
    </source>
</reference>
<evidence type="ECO:0000313" key="2">
    <source>
        <dbReference type="EMBL" id="AFS14872.1"/>
    </source>
</evidence>
<sequence length="74" mass="8103">MWRNEVSEAFVQTVAAPWFARARAVVDPLAGKSHRAVGVPQDTPGPGDRRPNREHRRVRNPAEAAGKVRALAPP</sequence>
<proteinExistence type="predicted"/>
<gene>
    <name evidence="2" type="ORF">MIP_04210</name>
</gene>
<dbReference type="KEGG" id="mid:MIP_04210"/>
<name>J9WK64_MYCIP</name>
<dbReference type="PATRIC" id="fig|1232724.3.peg.2899"/>
<evidence type="ECO:0000256" key="1">
    <source>
        <dbReference type="SAM" id="MobiDB-lite"/>
    </source>
</evidence>
<organism evidence="2 3">
    <name type="scientific">Mycobacterium indicus pranii (strain DSM 45239 / MTCC 9506)</name>
    <dbReference type="NCBI Taxonomy" id="1232724"/>
    <lineage>
        <taxon>Bacteria</taxon>
        <taxon>Bacillati</taxon>
        <taxon>Actinomycetota</taxon>
        <taxon>Actinomycetes</taxon>
        <taxon>Mycobacteriales</taxon>
        <taxon>Mycobacteriaceae</taxon>
        <taxon>Mycobacterium</taxon>
        <taxon>Mycobacterium avium complex (MAC)</taxon>
    </lineage>
</organism>
<dbReference type="HOGENOM" id="CLU_2683924_0_0_11"/>
<dbReference type="EMBL" id="CP002275">
    <property type="protein sequence ID" value="AFS14872.1"/>
    <property type="molecule type" value="Genomic_DNA"/>
</dbReference>
<dbReference type="Proteomes" id="UP000007329">
    <property type="component" value="Chromosome"/>
</dbReference>
<dbReference type="AlphaFoldDB" id="J9WK64"/>